<dbReference type="AlphaFoldDB" id="A0A7S9DVK4"/>
<evidence type="ECO:0000313" key="6">
    <source>
        <dbReference type="Proteomes" id="UP000595095"/>
    </source>
</evidence>
<dbReference type="PROSITE" id="PS51186">
    <property type="entry name" value="GNAT"/>
    <property type="match status" value="1"/>
</dbReference>
<dbReference type="PANTHER" id="PTHR10545:SF29">
    <property type="entry name" value="GH14572P-RELATED"/>
    <property type="match status" value="1"/>
</dbReference>
<keyword evidence="6" id="KW-1185">Reference proteome</keyword>
<keyword evidence="2 5" id="KW-0808">Transferase</keyword>
<dbReference type="RefSeq" id="WP_195809860.1">
    <property type="nucleotide sequence ID" value="NZ_CP064795.1"/>
</dbReference>
<dbReference type="PANTHER" id="PTHR10545">
    <property type="entry name" value="DIAMINE N-ACETYLTRANSFERASE"/>
    <property type="match status" value="1"/>
</dbReference>
<dbReference type="InterPro" id="IPR016181">
    <property type="entry name" value="Acyl_CoA_acyltransferase"/>
</dbReference>
<feature type="domain" description="N-acetyltransferase" evidence="4">
    <location>
        <begin position="4"/>
        <end position="160"/>
    </location>
</feature>
<dbReference type="CDD" id="cd04301">
    <property type="entry name" value="NAT_SF"/>
    <property type="match status" value="1"/>
</dbReference>
<dbReference type="InterPro" id="IPR000182">
    <property type="entry name" value="GNAT_dom"/>
</dbReference>
<organism evidence="5 6">
    <name type="scientific">Salinimonas marina</name>
    <dbReference type="NCBI Taxonomy" id="2785918"/>
    <lineage>
        <taxon>Bacteria</taxon>
        <taxon>Pseudomonadati</taxon>
        <taxon>Pseudomonadota</taxon>
        <taxon>Gammaproteobacteria</taxon>
        <taxon>Alteromonadales</taxon>
        <taxon>Alteromonadaceae</taxon>
        <taxon>Alteromonas/Salinimonas group</taxon>
        <taxon>Salinimonas</taxon>
    </lineage>
</organism>
<dbReference type="GO" id="GO:0008080">
    <property type="term" value="F:N-acetyltransferase activity"/>
    <property type="evidence" value="ECO:0007669"/>
    <property type="project" value="UniProtKB-ARBA"/>
</dbReference>
<dbReference type="InterPro" id="IPR051016">
    <property type="entry name" value="Diverse_Substrate_AcTransf"/>
</dbReference>
<gene>
    <name evidence="5" type="ORF">IT774_11230</name>
</gene>
<evidence type="ECO:0000313" key="5">
    <source>
        <dbReference type="EMBL" id="QPG04768.1"/>
    </source>
</evidence>
<comment type="similarity">
    <text evidence="1">Belongs to the acetyltransferase family.</text>
</comment>
<dbReference type="EMBL" id="CP064795">
    <property type="protein sequence ID" value="QPG04768.1"/>
    <property type="molecule type" value="Genomic_DNA"/>
</dbReference>
<accession>A0A7S9DVK4</accession>
<evidence type="ECO:0000256" key="3">
    <source>
        <dbReference type="ARBA" id="ARBA00023315"/>
    </source>
</evidence>
<protein>
    <submittedName>
        <fullName evidence="5">GNAT family N-acetyltransferase</fullName>
    </submittedName>
</protein>
<name>A0A7S9DVK4_9ALTE</name>
<proteinExistence type="inferred from homology"/>
<evidence type="ECO:0000256" key="2">
    <source>
        <dbReference type="ARBA" id="ARBA00022679"/>
    </source>
</evidence>
<dbReference type="Gene3D" id="3.40.630.30">
    <property type="match status" value="1"/>
</dbReference>
<dbReference type="FunFam" id="3.40.630.30:FF:000064">
    <property type="entry name" value="GNAT family acetyltransferase"/>
    <property type="match status" value="1"/>
</dbReference>
<evidence type="ECO:0000259" key="4">
    <source>
        <dbReference type="PROSITE" id="PS51186"/>
    </source>
</evidence>
<reference evidence="5 6" key="1">
    <citation type="submission" date="2020-11" db="EMBL/GenBank/DDBJ databases">
        <title>Complete genome sequence for Salinimonas sp. strain G2-b.</title>
        <authorList>
            <person name="Park S.-J."/>
        </authorList>
    </citation>
    <scope>NUCLEOTIDE SEQUENCE [LARGE SCALE GENOMIC DNA]</scope>
    <source>
        <strain evidence="5 6">G2-b</strain>
    </source>
</reference>
<dbReference type="Proteomes" id="UP000595095">
    <property type="component" value="Chromosome"/>
</dbReference>
<sequence>MSAFSIRAARLTDSEQILKFITELATFEKAADEVEASVTDIERTLFGDTATSHCILCEKDDKPVGFAVYFYNYSTWQGRNGLYLEDLYITPDFRGQGAGTEVLKYLARHAIDNNCGRFEWSVLDWNQPAIDFYESLGAVAKSEWLGYRLSGDALTHFANR</sequence>
<evidence type="ECO:0000256" key="1">
    <source>
        <dbReference type="ARBA" id="ARBA00008694"/>
    </source>
</evidence>
<dbReference type="Pfam" id="PF00583">
    <property type="entry name" value="Acetyltransf_1"/>
    <property type="match status" value="1"/>
</dbReference>
<dbReference type="SUPFAM" id="SSF55729">
    <property type="entry name" value="Acyl-CoA N-acyltransferases (Nat)"/>
    <property type="match status" value="1"/>
</dbReference>
<keyword evidence="3" id="KW-0012">Acyltransferase</keyword>
<dbReference type="KEGG" id="smaa:IT774_11230"/>